<feature type="region of interest" description="Disordered" evidence="1">
    <location>
        <begin position="843"/>
        <end position="871"/>
    </location>
</feature>
<comment type="caution">
    <text evidence="2">The sequence shown here is derived from an EMBL/GenBank/DDBJ whole genome shotgun (WGS) entry which is preliminary data.</text>
</comment>
<proteinExistence type="predicted"/>
<gene>
    <name evidence="2" type="ORF">COB21_01790</name>
</gene>
<evidence type="ECO:0000256" key="1">
    <source>
        <dbReference type="SAM" id="MobiDB-lite"/>
    </source>
</evidence>
<name>A0A2A4X653_UNCAE</name>
<dbReference type="AlphaFoldDB" id="A0A2A4X653"/>
<accession>A0A2A4X653</accession>
<feature type="compositionally biased region" description="Basic and acidic residues" evidence="1">
    <location>
        <begin position="852"/>
        <end position="866"/>
    </location>
</feature>
<evidence type="ECO:0000313" key="2">
    <source>
        <dbReference type="EMBL" id="PCI78050.1"/>
    </source>
</evidence>
<sequence>MVQGTSPYTQHRHGDIFAKNAVQVFEACVEKSSAICVKTGQVARAARDVIMRHRDGARVEVEFSARDVKFIPVVGSVADLMEAYAAHKAGENLSAGARYDYGLRYYVSRRVASAAVKLCVLWIIYNNTGKLLKTLVVDAAILMPIGYVSGLKGGVVAQESTLPEKYRPDDEKGKVRSSRLRFVLDPKQDDGFVVDWTNPRFTLPLKREASVSCRASENSYFDSDVDAHALPGLKRSHLVGVDMELLNEVYSGDVPGSLTVSANHTRAAEQLFGDSSNKRMTLDSFHSLTKSAGIYGEMERVIGKVASEHVEGYEPDKPVHLPKLLQRLNQGENVAAEAVIDAVDKWARFAETAIQGLSKISPELDGDKIVQGLHEVKKELYEVARQVPESVIYLASAVGQALVNNAAQSSQKRLQDGKSEWTANDILGAKHKLLALAEGAIERITEQGQVQLTVQDAQRITDTVTHYSGVLTAAQTLVSGVNPRALIENGLSQATGGLQSLTGPVDQAAAQTPPDLSALHPAVARFVTHVTDVLAGNVNTEEDQEAKIELVEMDEEGNEGVELEQDPIAPIHSTKAQVSALLGAGRNLVQQGEEVVVAGAVNARDQVVENLQSVGQRVVAQLGLLDKALTGVDSKSQTAGAPKASGGGGDPDVTVEDLSQEEINALDPQVATGLFAAAVASVPEAQRAGVVELVQKVTGVIGTVATAAAEDSQGLVDQAVNSVPRHVVQQVLQDAFNVQAAATNTLGAIKGVVDNSPDEVWDTGFAMLGAGKEFLLENMGMAQALLGGITPADVTALANSNLPADQLVLARAGAEKFIKTLERIPDAFVKNLIESFKSMLPKARGGARRTTGSRETEEAEPNKPMEEFTSNSIDLERVQTRLLSLYLEKKDVRFLNLIEIIQKTFLSRKVSQRIRIEENSRGDDGVSEVFFANKPVFWTPSDVSAHVGQFNPGSTGSRARLVLEQSLSQFLNGVRLPERGGSDEAR</sequence>
<dbReference type="Proteomes" id="UP000218775">
    <property type="component" value="Unassembled WGS sequence"/>
</dbReference>
<dbReference type="EMBL" id="NVUK01000009">
    <property type="protein sequence ID" value="PCI78050.1"/>
    <property type="molecule type" value="Genomic_DNA"/>
</dbReference>
<reference evidence="3" key="1">
    <citation type="submission" date="2017-08" db="EMBL/GenBank/DDBJ databases">
        <title>A dynamic microbial community with high functional redundancy inhabits the cold, oxic subseafloor aquifer.</title>
        <authorList>
            <person name="Tully B.J."/>
            <person name="Wheat C.G."/>
            <person name="Glazer B.T."/>
            <person name="Huber J.A."/>
        </authorList>
    </citation>
    <scope>NUCLEOTIDE SEQUENCE [LARGE SCALE GENOMIC DNA]</scope>
</reference>
<protein>
    <submittedName>
        <fullName evidence="2">Uncharacterized protein</fullName>
    </submittedName>
</protein>
<evidence type="ECO:0000313" key="3">
    <source>
        <dbReference type="Proteomes" id="UP000218775"/>
    </source>
</evidence>
<feature type="region of interest" description="Disordered" evidence="1">
    <location>
        <begin position="633"/>
        <end position="653"/>
    </location>
</feature>
<organism evidence="2 3">
    <name type="scientific">Aerophobetes bacterium</name>
    <dbReference type="NCBI Taxonomy" id="2030807"/>
    <lineage>
        <taxon>Bacteria</taxon>
        <taxon>Candidatus Aerophobota</taxon>
    </lineage>
</organism>